<dbReference type="SUPFAM" id="SSF46626">
    <property type="entry name" value="Cytochrome c"/>
    <property type="match status" value="1"/>
</dbReference>
<evidence type="ECO:0000256" key="2">
    <source>
        <dbReference type="ARBA" id="ARBA00022723"/>
    </source>
</evidence>
<dbReference type="EMBL" id="JAEMUK010000011">
    <property type="protein sequence ID" value="MBJ7543153.1"/>
    <property type="molecule type" value="Genomic_DNA"/>
</dbReference>
<protein>
    <submittedName>
        <fullName evidence="7">Cytochrome c</fullName>
    </submittedName>
</protein>
<keyword evidence="2 4" id="KW-0479">Metal-binding</keyword>
<keyword evidence="5" id="KW-0732">Signal</keyword>
<dbReference type="PROSITE" id="PS51007">
    <property type="entry name" value="CYTC"/>
    <property type="match status" value="1"/>
</dbReference>
<evidence type="ECO:0000256" key="5">
    <source>
        <dbReference type="SAM" id="SignalP"/>
    </source>
</evidence>
<sequence length="140" mass="14670">MRGTSRNTVCAAAVLALTLLALPCAAQTDSAIDPCARMEVLPGSKLFAENCTFCHGPDGKGGGILAKEMKLTPPDLTTLAERSNGAFPTEYVFKLLKGESGKSHGGMPNWKSIFTDECGPAPANRAVTELGVYVKGIQAK</sequence>
<proteinExistence type="predicted"/>
<name>A0A8I1G9S2_9HYPH</name>
<gene>
    <name evidence="7" type="ORF">JDN41_06235</name>
</gene>
<feature type="signal peptide" evidence="5">
    <location>
        <begin position="1"/>
        <end position="26"/>
    </location>
</feature>
<organism evidence="7 8">
    <name type="scientific">Rhodomicrobium udaipurense</name>
    <dbReference type="NCBI Taxonomy" id="1202716"/>
    <lineage>
        <taxon>Bacteria</taxon>
        <taxon>Pseudomonadati</taxon>
        <taxon>Pseudomonadota</taxon>
        <taxon>Alphaproteobacteria</taxon>
        <taxon>Hyphomicrobiales</taxon>
        <taxon>Hyphomicrobiaceae</taxon>
        <taxon>Rhodomicrobium</taxon>
    </lineage>
</organism>
<dbReference type="AlphaFoldDB" id="A0A8I1G9S2"/>
<evidence type="ECO:0000313" key="8">
    <source>
        <dbReference type="Proteomes" id="UP000623250"/>
    </source>
</evidence>
<comment type="caution">
    <text evidence="7">The sequence shown here is derived from an EMBL/GenBank/DDBJ whole genome shotgun (WGS) entry which is preliminary data.</text>
</comment>
<feature type="domain" description="Cytochrome c" evidence="6">
    <location>
        <begin position="38"/>
        <end position="130"/>
    </location>
</feature>
<dbReference type="GO" id="GO:0009055">
    <property type="term" value="F:electron transfer activity"/>
    <property type="evidence" value="ECO:0007669"/>
    <property type="project" value="InterPro"/>
</dbReference>
<keyword evidence="1 4" id="KW-0349">Heme</keyword>
<accession>A0A8I1G9S2</accession>
<dbReference type="GO" id="GO:0020037">
    <property type="term" value="F:heme binding"/>
    <property type="evidence" value="ECO:0007669"/>
    <property type="project" value="InterPro"/>
</dbReference>
<evidence type="ECO:0000256" key="3">
    <source>
        <dbReference type="ARBA" id="ARBA00023004"/>
    </source>
</evidence>
<evidence type="ECO:0000256" key="1">
    <source>
        <dbReference type="ARBA" id="ARBA00022617"/>
    </source>
</evidence>
<feature type="chain" id="PRO_5034949574" evidence="5">
    <location>
        <begin position="27"/>
        <end position="140"/>
    </location>
</feature>
<evidence type="ECO:0000313" key="7">
    <source>
        <dbReference type="EMBL" id="MBJ7543153.1"/>
    </source>
</evidence>
<dbReference type="Pfam" id="PF13442">
    <property type="entry name" value="Cytochrome_CBB3"/>
    <property type="match status" value="1"/>
</dbReference>
<dbReference type="Gene3D" id="1.10.760.10">
    <property type="entry name" value="Cytochrome c-like domain"/>
    <property type="match status" value="1"/>
</dbReference>
<dbReference type="GO" id="GO:0046872">
    <property type="term" value="F:metal ion binding"/>
    <property type="evidence" value="ECO:0007669"/>
    <property type="project" value="UniProtKB-KW"/>
</dbReference>
<evidence type="ECO:0000259" key="6">
    <source>
        <dbReference type="PROSITE" id="PS51007"/>
    </source>
</evidence>
<keyword evidence="8" id="KW-1185">Reference proteome</keyword>
<keyword evidence="3 4" id="KW-0408">Iron</keyword>
<evidence type="ECO:0000256" key="4">
    <source>
        <dbReference type="PROSITE-ProRule" id="PRU00433"/>
    </source>
</evidence>
<reference evidence="7 8" key="1">
    <citation type="submission" date="2020-12" db="EMBL/GenBank/DDBJ databases">
        <title>Revised draft genomes of Rhodomicrobium vannielii ATCC 17100 and Rhodomicrobium udaipurense JA643.</title>
        <authorList>
            <person name="Conners E.M."/>
            <person name="Davenport E.J."/>
            <person name="Bose A."/>
        </authorList>
    </citation>
    <scope>NUCLEOTIDE SEQUENCE [LARGE SCALE GENOMIC DNA]</scope>
    <source>
        <strain evidence="7 8">JA643</strain>
    </source>
</reference>
<dbReference type="InterPro" id="IPR036909">
    <property type="entry name" value="Cyt_c-like_dom_sf"/>
</dbReference>
<dbReference type="Proteomes" id="UP000623250">
    <property type="component" value="Unassembled WGS sequence"/>
</dbReference>
<dbReference type="RefSeq" id="WP_199502332.1">
    <property type="nucleotide sequence ID" value="NZ_JAEMUK010000011.1"/>
</dbReference>
<dbReference type="InterPro" id="IPR009056">
    <property type="entry name" value="Cyt_c-like_dom"/>
</dbReference>